<organism evidence="3 4">
    <name type="scientific">Cirrhinus molitorella</name>
    <name type="common">mud carp</name>
    <dbReference type="NCBI Taxonomy" id="172907"/>
    <lineage>
        <taxon>Eukaryota</taxon>
        <taxon>Metazoa</taxon>
        <taxon>Chordata</taxon>
        <taxon>Craniata</taxon>
        <taxon>Vertebrata</taxon>
        <taxon>Euteleostomi</taxon>
        <taxon>Actinopterygii</taxon>
        <taxon>Neopterygii</taxon>
        <taxon>Teleostei</taxon>
        <taxon>Ostariophysi</taxon>
        <taxon>Cypriniformes</taxon>
        <taxon>Cyprinidae</taxon>
        <taxon>Labeoninae</taxon>
        <taxon>Labeonini</taxon>
        <taxon>Cirrhinus</taxon>
    </lineage>
</organism>
<dbReference type="Proteomes" id="UP001558613">
    <property type="component" value="Unassembled WGS sequence"/>
</dbReference>
<reference evidence="3 4" key="1">
    <citation type="submission" date="2023-09" db="EMBL/GenBank/DDBJ databases">
        <authorList>
            <person name="Wang M."/>
        </authorList>
    </citation>
    <scope>NUCLEOTIDE SEQUENCE [LARGE SCALE GENOMIC DNA]</scope>
    <source>
        <strain evidence="3">GT-2023</strain>
        <tissue evidence="3">Liver</tissue>
    </source>
</reference>
<evidence type="ECO:0000313" key="3">
    <source>
        <dbReference type="EMBL" id="KAL1247270.1"/>
    </source>
</evidence>
<protein>
    <submittedName>
        <fullName evidence="3">Uncharacterized protein</fullName>
    </submittedName>
</protein>
<evidence type="ECO:0000256" key="2">
    <source>
        <dbReference type="SAM" id="SignalP"/>
    </source>
</evidence>
<accession>A0ABR3L4D8</accession>
<dbReference type="EMBL" id="JAYMGO010000025">
    <property type="protein sequence ID" value="KAL1247270.1"/>
    <property type="molecule type" value="Genomic_DNA"/>
</dbReference>
<feature type="compositionally biased region" description="Basic and acidic residues" evidence="1">
    <location>
        <begin position="212"/>
        <end position="230"/>
    </location>
</feature>
<feature type="region of interest" description="Disordered" evidence="1">
    <location>
        <begin position="211"/>
        <end position="230"/>
    </location>
</feature>
<proteinExistence type="predicted"/>
<keyword evidence="4" id="KW-1185">Reference proteome</keyword>
<name>A0ABR3L4D8_9TELE</name>
<feature type="region of interest" description="Disordered" evidence="1">
    <location>
        <begin position="268"/>
        <end position="288"/>
    </location>
</feature>
<gene>
    <name evidence="3" type="ORF">QQF64_022646</name>
</gene>
<feature type="compositionally biased region" description="Low complexity" evidence="1">
    <location>
        <begin position="268"/>
        <end position="277"/>
    </location>
</feature>
<feature type="signal peptide" evidence="2">
    <location>
        <begin position="1"/>
        <end position="20"/>
    </location>
</feature>
<evidence type="ECO:0000313" key="4">
    <source>
        <dbReference type="Proteomes" id="UP001558613"/>
    </source>
</evidence>
<evidence type="ECO:0000256" key="1">
    <source>
        <dbReference type="SAM" id="MobiDB-lite"/>
    </source>
</evidence>
<feature type="chain" id="PRO_5045438875" evidence="2">
    <location>
        <begin position="21"/>
        <end position="323"/>
    </location>
</feature>
<keyword evidence="2" id="KW-0732">Signal</keyword>
<comment type="caution">
    <text evidence="3">The sequence shown here is derived from an EMBL/GenBank/DDBJ whole genome shotgun (WGS) entry which is preliminary data.</text>
</comment>
<sequence length="323" mass="36240">MYLCMLITLVMSGPLRPSQSPEDCLDGFSQTAALPTGAERSMTPSVSTALQTAGVREPCHRQSLDHIISHPAHKSDLRLLALIGQSGARRSADAVIGRSAADVTAGENILGRMLRTERLERLVLKRNPMFGTLQRHIKETLWITDMLHVSCSMCMMMVMPFARIQGFARCVSAVRPPVFQHSGLKPLSEGCSHFYRVLFQSTIWHNKATMRAKRESEGQRERAKSKEREMLGGTWQSPFATSSLLRLPRNPQCHLYPCGVRENPCQCQRRQNPRQRPGAPAQTHTAKGGREAILTEILHEKLRWLGWHMRCGLNLVDSHFAGN</sequence>